<dbReference type="CDD" id="cd03141">
    <property type="entry name" value="GATase1_Hsp31_like"/>
    <property type="match status" value="1"/>
</dbReference>
<dbReference type="GO" id="GO:0008233">
    <property type="term" value="F:peptidase activity"/>
    <property type="evidence" value="ECO:0007669"/>
    <property type="project" value="UniProtKB-KW"/>
</dbReference>
<dbReference type="GO" id="GO:0005737">
    <property type="term" value="C:cytoplasm"/>
    <property type="evidence" value="ECO:0007669"/>
    <property type="project" value="TreeGrafter"/>
</dbReference>
<dbReference type="EMBL" id="QPJO01000004">
    <property type="protein sequence ID" value="RCW90660.1"/>
    <property type="molecule type" value="Genomic_DNA"/>
</dbReference>
<dbReference type="PANTHER" id="PTHR48094:SF11">
    <property type="entry name" value="GLUTATHIONE-INDEPENDENT GLYOXALASE HSP31-RELATED"/>
    <property type="match status" value="1"/>
</dbReference>
<feature type="region of interest" description="Disordered" evidence="4">
    <location>
        <begin position="89"/>
        <end position="118"/>
    </location>
</feature>
<dbReference type="AlphaFoldDB" id="A0A368ZDA4"/>
<feature type="domain" description="DJ-1/PfpI" evidence="5">
    <location>
        <begin position="69"/>
        <end position="265"/>
    </location>
</feature>
<comment type="caution">
    <text evidence="6">The sequence shown here is derived from an EMBL/GenBank/DDBJ whole genome shotgun (WGS) entry which is preliminary data.</text>
</comment>
<keyword evidence="1" id="KW-0346">Stress response</keyword>
<comment type="similarity">
    <text evidence="3">Belongs to the peptidase C56 family. HSP31-like subfamily.</text>
</comment>
<dbReference type="RefSeq" id="WP_181858407.1">
    <property type="nucleotide sequence ID" value="NZ_QPJO01000004.1"/>
</dbReference>
<dbReference type="Gene3D" id="3.40.50.880">
    <property type="match status" value="1"/>
</dbReference>
<dbReference type="PROSITE" id="PS51257">
    <property type="entry name" value="PROKAR_LIPOPROTEIN"/>
    <property type="match status" value="1"/>
</dbReference>
<keyword evidence="6" id="KW-0645">Protease</keyword>
<dbReference type="Pfam" id="PF01965">
    <property type="entry name" value="DJ-1_PfpI"/>
    <property type="match status" value="1"/>
</dbReference>
<evidence type="ECO:0000256" key="3">
    <source>
        <dbReference type="ARBA" id="ARBA00038493"/>
    </source>
</evidence>
<keyword evidence="2" id="KW-0456">Lyase</keyword>
<dbReference type="SUPFAM" id="SSF52317">
    <property type="entry name" value="Class I glutamine amidotransferase-like"/>
    <property type="match status" value="1"/>
</dbReference>
<organism evidence="6 7">
    <name type="scientific">Winogradskyella arenosi</name>
    <dbReference type="NCBI Taxonomy" id="533325"/>
    <lineage>
        <taxon>Bacteria</taxon>
        <taxon>Pseudomonadati</taxon>
        <taxon>Bacteroidota</taxon>
        <taxon>Flavobacteriia</taxon>
        <taxon>Flavobacteriales</taxon>
        <taxon>Flavobacteriaceae</taxon>
        <taxon>Winogradskyella</taxon>
    </lineage>
</organism>
<dbReference type="GO" id="GO:0019243">
    <property type="term" value="P:methylglyoxal catabolic process to D-lactate via S-lactoyl-glutathione"/>
    <property type="evidence" value="ECO:0007669"/>
    <property type="project" value="TreeGrafter"/>
</dbReference>
<accession>A0A368ZDA4</accession>
<name>A0A368ZDA4_9FLAO</name>
<proteinExistence type="inferred from homology"/>
<evidence type="ECO:0000256" key="2">
    <source>
        <dbReference type="ARBA" id="ARBA00023239"/>
    </source>
</evidence>
<dbReference type="PANTHER" id="PTHR48094">
    <property type="entry name" value="PROTEIN/NUCLEIC ACID DEGLYCASE DJ-1-RELATED"/>
    <property type="match status" value="1"/>
</dbReference>
<keyword evidence="6" id="KW-0378">Hydrolase</keyword>
<evidence type="ECO:0000313" key="7">
    <source>
        <dbReference type="Proteomes" id="UP000253436"/>
    </source>
</evidence>
<evidence type="ECO:0000256" key="1">
    <source>
        <dbReference type="ARBA" id="ARBA00023016"/>
    </source>
</evidence>
<evidence type="ECO:0000259" key="5">
    <source>
        <dbReference type="Pfam" id="PF01965"/>
    </source>
</evidence>
<reference evidence="6 7" key="1">
    <citation type="submission" date="2018-07" db="EMBL/GenBank/DDBJ databases">
        <title>Genomic Encyclopedia of Type Strains, Phase III (KMG-III): the genomes of soil and plant-associated and newly described type strains.</title>
        <authorList>
            <person name="Whitman W."/>
        </authorList>
    </citation>
    <scope>NUCLEOTIDE SEQUENCE [LARGE SCALE GENOMIC DNA]</scope>
    <source>
        <strain evidence="6 7">CECT 7958</strain>
    </source>
</reference>
<dbReference type="InterPro" id="IPR050325">
    <property type="entry name" value="Prot/Nucl_acid_deglycase"/>
</dbReference>
<dbReference type="GO" id="GO:0006508">
    <property type="term" value="P:proteolysis"/>
    <property type="evidence" value="ECO:0007669"/>
    <property type="project" value="UniProtKB-KW"/>
</dbReference>
<evidence type="ECO:0000256" key="4">
    <source>
        <dbReference type="SAM" id="MobiDB-lite"/>
    </source>
</evidence>
<dbReference type="GO" id="GO:0019172">
    <property type="term" value="F:glyoxalase III activity"/>
    <property type="evidence" value="ECO:0007669"/>
    <property type="project" value="TreeGrafter"/>
</dbReference>
<dbReference type="Proteomes" id="UP000253436">
    <property type="component" value="Unassembled WGS sequence"/>
</dbReference>
<dbReference type="InterPro" id="IPR029062">
    <property type="entry name" value="Class_I_gatase-like"/>
</dbReference>
<feature type="compositionally biased region" description="Low complexity" evidence="4">
    <location>
        <begin position="93"/>
        <end position="110"/>
    </location>
</feature>
<protein>
    <submittedName>
        <fullName evidence="6">Putative intracellular protease/amidase</fullName>
    </submittedName>
</protein>
<gene>
    <name evidence="6" type="ORF">DFQ08_10459</name>
</gene>
<evidence type="ECO:0000313" key="6">
    <source>
        <dbReference type="EMBL" id="RCW90660.1"/>
    </source>
</evidence>
<keyword evidence="7" id="KW-1185">Reference proteome</keyword>
<sequence length="268" mass="29283">MNFIKTLALTLTIITASSCQEVKKEVISEKDSEENIEPKKDKNMKVLFVLTSHDQLGDTGKKTGFWVEEFASPYYTLLDKGVDITIATPKGGAAPIDPSSDSPDAATSATERYDKDEDAQQKIAHTKVLSEMNADDFDAVFYPGGHGPLWDLSNDTDSVALIEKFNRQEKPIAFVCHAPAVLKDVKNEDGTALVKGKKVTGFSNKEEAAVGLTEVVPFLLEDMLIENGAMYSNKENWAPYALQDGHLITGQNPASSELVAEKLLEAIK</sequence>
<dbReference type="InterPro" id="IPR002818">
    <property type="entry name" value="DJ-1/PfpI"/>
</dbReference>